<organism evidence="1 2">
    <name type="scientific">Cruoricaptor ignavus</name>
    <dbReference type="NCBI Taxonomy" id="1118202"/>
    <lineage>
        <taxon>Bacteria</taxon>
        <taxon>Pseudomonadati</taxon>
        <taxon>Bacteroidota</taxon>
        <taxon>Flavobacteriia</taxon>
        <taxon>Flavobacteriales</taxon>
        <taxon>Weeksellaceae</taxon>
        <taxon>Cruoricaptor</taxon>
    </lineage>
</organism>
<proteinExistence type="predicted"/>
<evidence type="ECO:0008006" key="3">
    <source>
        <dbReference type="Google" id="ProtNLM"/>
    </source>
</evidence>
<keyword evidence="2" id="KW-1185">Reference proteome</keyword>
<reference evidence="1 2" key="1">
    <citation type="submission" date="2016-11" db="EMBL/GenBank/DDBJ databases">
        <authorList>
            <person name="Jaros S."/>
            <person name="Januszkiewicz K."/>
            <person name="Wedrychowicz H."/>
        </authorList>
    </citation>
    <scope>NUCLEOTIDE SEQUENCE [LARGE SCALE GENOMIC DNA]</scope>
    <source>
        <strain evidence="1 2">DSM 25479</strain>
    </source>
</reference>
<name>A0A1M6C241_9FLAO</name>
<dbReference type="EMBL" id="FQYI01000002">
    <property type="protein sequence ID" value="SHI54778.1"/>
    <property type="molecule type" value="Genomic_DNA"/>
</dbReference>
<dbReference type="RefSeq" id="WP_073178336.1">
    <property type="nucleotide sequence ID" value="NZ_FQYI01000002.1"/>
</dbReference>
<gene>
    <name evidence="1" type="ORF">SAMN05443429_102191</name>
</gene>
<dbReference type="AlphaFoldDB" id="A0A1M6C241"/>
<dbReference type="Proteomes" id="UP000184335">
    <property type="component" value="Unassembled WGS sequence"/>
</dbReference>
<evidence type="ECO:0000313" key="2">
    <source>
        <dbReference type="Proteomes" id="UP000184335"/>
    </source>
</evidence>
<dbReference type="STRING" id="1118202.SAMN05443429_102191"/>
<dbReference type="OrthoDB" id="1113003at2"/>
<accession>A0A1M6C241</accession>
<protein>
    <recommendedName>
        <fullName evidence="3">Acetyltransferase (GNAT) domain-containing protein</fullName>
    </recommendedName>
</protein>
<dbReference type="Gene3D" id="3.40.630.30">
    <property type="match status" value="1"/>
</dbReference>
<sequence length="289" mass="33438">MIRYLRHSDIDFDAYRRSLNSSDNYRIYAEPWYLDAVTGGCWDCLADEGYSRIMPLPYARKLGVKIIVQPLFCQQLGVFGIGKDSVSVNDFYKKIKHLPLRSYAFNEENMAGNGKFITRKNFVLSLNESYEALRINFNKNRKRDISRIGRLKTQVSTDFVVQDFVNAVQQEYPDLPYYRSPVFIRLLEEIKNRGLYDFRGLISDGKEIASVLFLVSGRRRILLMSIKSTFDAYRGAAAFLISRYIQENAQQDLLLDFEGSMIPGIARFYGSFGASPKNYPVLSRPYLFF</sequence>
<evidence type="ECO:0000313" key="1">
    <source>
        <dbReference type="EMBL" id="SHI54778.1"/>
    </source>
</evidence>